<feature type="signal peptide" evidence="11">
    <location>
        <begin position="1"/>
        <end position="23"/>
    </location>
</feature>
<dbReference type="Gene3D" id="3.10.450.490">
    <property type="match status" value="1"/>
</dbReference>
<dbReference type="Proteomes" id="UP000541535">
    <property type="component" value="Unassembled WGS sequence"/>
</dbReference>
<feature type="domain" description="PepSY" evidence="14">
    <location>
        <begin position="121"/>
        <end position="191"/>
    </location>
</feature>
<evidence type="ECO:0000259" key="15">
    <source>
        <dbReference type="Pfam" id="PF07504"/>
    </source>
</evidence>
<sequence length="694" mass="74809">MQATLKKGAVWVALAFGTTGVQAASRVDIDTIAPKYSAALAKSSATTAEKLGLGNSDLKALYSQTLPNGKVLTRYQQLYRGIPVLNSNVVEHRDNSKAAPSLTGAIIQGLASDVPTATPQLSSSAILNLAKSKVPKAKFEEEQVQLYVHLDEKSKSARLVYLVSFFAPNGNQPSRPFFLMDANTGEVVKQWDGLARVNATGPGGNSKTGQYEFGVNYGPLDVSSNCAMDNGTIKTVDQNNGTANVSTAFQFNCPRNTYRAVNGAFAPMNDAHFFGNATVKMYRDWFGVGPIQQQLVMRVHYGQNYEGAGWTGGTTIFGDGLNQFYPLVSADVIAHEVSHGFTEQNSKLLYFAHSGGMNEAFSDMAGEALEYYLKGTNDFKSGAAITKTTDALRYMYNPPLDGNSKDNAANVSPFDNVHYSSGVYNKAFYLLATSPGWNTRKAFEVMFDANRLYWTELSTFNEGACGVEQAASNRGYNVSQVSTAFNAVGVNCDNYKWLAEQLYLAYTGRPGDPGGLKYWTDNMAAAGVPKTLVEFAAAYSSNPSVKSIVDGIALSTEAQAFLPSDPAGSHYQLIGAVFQNEFGRGIDSSNNGIWNHRINSGESTRQSAPMKIMADALASPYAERKNDALTVGKKVGVSLRFTEHVNEPAEISSYITPVGLSKGRNLLKTVTSATQVQAFIPTIDATIADIVANH</sequence>
<dbReference type="SUPFAM" id="SSF55486">
    <property type="entry name" value="Metalloproteases ('zincins'), catalytic domain"/>
    <property type="match status" value="1"/>
</dbReference>
<dbReference type="InterPro" id="IPR025711">
    <property type="entry name" value="PepSY"/>
</dbReference>
<evidence type="ECO:0000259" key="14">
    <source>
        <dbReference type="Pfam" id="PF03413"/>
    </source>
</evidence>
<dbReference type="Gene3D" id="3.10.450.40">
    <property type="match status" value="1"/>
</dbReference>
<feature type="active site" description="Proton donor" evidence="10">
    <location>
        <position position="418"/>
    </location>
</feature>
<dbReference type="Pfam" id="PF07504">
    <property type="entry name" value="FTP"/>
    <property type="match status" value="1"/>
</dbReference>
<reference evidence="16 17" key="1">
    <citation type="submission" date="2020-08" db="EMBL/GenBank/DDBJ databases">
        <title>Genomic Encyclopedia of Type Strains, Phase III (KMG-III): the genomes of soil and plant-associated and newly described type strains.</title>
        <authorList>
            <person name="Whitman W."/>
        </authorList>
    </citation>
    <scope>NUCLEOTIDE SEQUENCE [LARGE SCALE GENOMIC DNA]</scope>
    <source>
        <strain evidence="16 17">CECT 8897</strain>
    </source>
</reference>
<dbReference type="RefSeq" id="WP_183439436.1">
    <property type="nucleotide sequence ID" value="NZ_JACHXD010000001.1"/>
</dbReference>
<dbReference type="CDD" id="cd09597">
    <property type="entry name" value="M4_TLP"/>
    <property type="match status" value="1"/>
</dbReference>
<dbReference type="GO" id="GO:0005576">
    <property type="term" value="C:extracellular region"/>
    <property type="evidence" value="ECO:0007669"/>
    <property type="project" value="UniProtKB-SubCell"/>
</dbReference>
<gene>
    <name evidence="16" type="ORF">FHS03_000523</name>
</gene>
<keyword evidence="4" id="KW-0479">Metal-binding</keyword>
<keyword evidence="11" id="KW-0964">Secreted</keyword>
<dbReference type="Gene3D" id="3.10.170.10">
    <property type="match status" value="1"/>
</dbReference>
<dbReference type="InterPro" id="IPR013856">
    <property type="entry name" value="Peptidase_M4_domain"/>
</dbReference>
<evidence type="ECO:0000259" key="12">
    <source>
        <dbReference type="Pfam" id="PF01447"/>
    </source>
</evidence>
<comment type="similarity">
    <text evidence="2 11">Belongs to the peptidase M4 family.</text>
</comment>
<dbReference type="InterPro" id="IPR011096">
    <property type="entry name" value="FTP_domain"/>
</dbReference>
<evidence type="ECO:0000313" key="17">
    <source>
        <dbReference type="Proteomes" id="UP000541535"/>
    </source>
</evidence>
<evidence type="ECO:0000256" key="10">
    <source>
        <dbReference type="PIRSR" id="PIRSR623612-1"/>
    </source>
</evidence>
<accession>A0A7W5B6M3</accession>
<dbReference type="Gene3D" id="1.10.390.10">
    <property type="entry name" value="Neutral Protease Domain 2"/>
    <property type="match status" value="1"/>
</dbReference>
<comment type="cofactor">
    <cofactor evidence="1 11">
        <name>Zn(2+)</name>
        <dbReference type="ChEBI" id="CHEBI:29105"/>
    </cofactor>
</comment>
<dbReference type="Pfam" id="PF02868">
    <property type="entry name" value="Peptidase_M4_C"/>
    <property type="match status" value="1"/>
</dbReference>
<dbReference type="Pfam" id="PF03413">
    <property type="entry name" value="PepSY"/>
    <property type="match status" value="1"/>
</dbReference>
<organism evidence="16 17">
    <name type="scientific">Pseudoduganella violacea</name>
    <dbReference type="NCBI Taxonomy" id="1715466"/>
    <lineage>
        <taxon>Bacteria</taxon>
        <taxon>Pseudomonadati</taxon>
        <taxon>Pseudomonadota</taxon>
        <taxon>Betaproteobacteria</taxon>
        <taxon>Burkholderiales</taxon>
        <taxon>Oxalobacteraceae</taxon>
        <taxon>Telluria group</taxon>
        <taxon>Pseudoduganella</taxon>
    </lineage>
</organism>
<dbReference type="GO" id="GO:0046872">
    <property type="term" value="F:metal ion binding"/>
    <property type="evidence" value="ECO:0007669"/>
    <property type="project" value="UniProtKB-UniRule"/>
</dbReference>
<comment type="subcellular location">
    <subcellularLocation>
        <location evidence="11">Secreted</location>
    </subcellularLocation>
</comment>
<keyword evidence="7 11" id="KW-0862">Zinc</keyword>
<dbReference type="PRINTS" id="PR00730">
    <property type="entry name" value="THERMOLYSIN"/>
</dbReference>
<evidence type="ECO:0000256" key="11">
    <source>
        <dbReference type="RuleBase" id="RU366073"/>
    </source>
</evidence>
<evidence type="ECO:0000256" key="3">
    <source>
        <dbReference type="ARBA" id="ARBA00022670"/>
    </source>
</evidence>
<dbReference type="PANTHER" id="PTHR33794">
    <property type="entry name" value="BACILLOLYSIN"/>
    <property type="match status" value="1"/>
</dbReference>
<dbReference type="PANTHER" id="PTHR33794:SF1">
    <property type="entry name" value="BACILLOLYSIN"/>
    <property type="match status" value="1"/>
</dbReference>
<keyword evidence="17" id="KW-1185">Reference proteome</keyword>
<dbReference type="AlphaFoldDB" id="A0A7W5B6M3"/>
<keyword evidence="3 11" id="KW-0645">Protease</keyword>
<evidence type="ECO:0000256" key="8">
    <source>
        <dbReference type="ARBA" id="ARBA00023049"/>
    </source>
</evidence>
<evidence type="ECO:0000256" key="1">
    <source>
        <dbReference type="ARBA" id="ARBA00001947"/>
    </source>
</evidence>
<dbReference type="EMBL" id="JACHXD010000001">
    <property type="protein sequence ID" value="MBB3117504.1"/>
    <property type="molecule type" value="Genomic_DNA"/>
</dbReference>
<feature type="chain" id="PRO_5031591552" description="Neutral metalloproteinase" evidence="11">
    <location>
        <begin position="24"/>
        <end position="694"/>
    </location>
</feature>
<keyword evidence="8 11" id="KW-0482">Metalloprotease</keyword>
<dbReference type="EC" id="3.4.24.-" evidence="11"/>
<dbReference type="InterPro" id="IPR023612">
    <property type="entry name" value="Peptidase_M4"/>
</dbReference>
<evidence type="ECO:0000256" key="2">
    <source>
        <dbReference type="ARBA" id="ARBA00009388"/>
    </source>
</evidence>
<dbReference type="GO" id="GO:0006508">
    <property type="term" value="P:proteolysis"/>
    <property type="evidence" value="ECO:0007669"/>
    <property type="project" value="UniProtKB-KW"/>
</dbReference>
<comment type="caution">
    <text evidence="16">The sequence shown here is derived from an EMBL/GenBank/DDBJ whole genome shotgun (WGS) entry which is preliminary data.</text>
</comment>
<feature type="active site" evidence="10">
    <location>
        <position position="336"/>
    </location>
</feature>
<comment type="function">
    <text evidence="11">Extracellular zinc metalloprotease.</text>
</comment>
<keyword evidence="5 11" id="KW-0732">Signal</keyword>
<keyword evidence="6 11" id="KW-0378">Hydrolase</keyword>
<evidence type="ECO:0000313" key="16">
    <source>
        <dbReference type="EMBL" id="MBB3117504.1"/>
    </source>
</evidence>
<dbReference type="Pfam" id="PF01447">
    <property type="entry name" value="Peptidase_M4"/>
    <property type="match status" value="1"/>
</dbReference>
<evidence type="ECO:0000256" key="4">
    <source>
        <dbReference type="ARBA" id="ARBA00022723"/>
    </source>
</evidence>
<keyword evidence="9" id="KW-0865">Zymogen</keyword>
<protein>
    <recommendedName>
        <fullName evidence="11">Neutral metalloproteinase</fullName>
        <ecNumber evidence="11">3.4.24.-</ecNumber>
    </recommendedName>
</protein>
<evidence type="ECO:0000256" key="5">
    <source>
        <dbReference type="ARBA" id="ARBA00022729"/>
    </source>
</evidence>
<dbReference type="InterPro" id="IPR027268">
    <property type="entry name" value="Peptidase_M4/M1_CTD_sf"/>
</dbReference>
<evidence type="ECO:0000259" key="13">
    <source>
        <dbReference type="Pfam" id="PF02868"/>
    </source>
</evidence>
<dbReference type="GO" id="GO:0004222">
    <property type="term" value="F:metalloendopeptidase activity"/>
    <property type="evidence" value="ECO:0007669"/>
    <property type="project" value="UniProtKB-UniRule"/>
</dbReference>
<dbReference type="InterPro" id="IPR050728">
    <property type="entry name" value="Zinc_Metalloprotease_M4"/>
</dbReference>
<name>A0A7W5B6M3_9BURK</name>
<evidence type="ECO:0000256" key="6">
    <source>
        <dbReference type="ARBA" id="ARBA00022801"/>
    </source>
</evidence>
<proteinExistence type="inferred from homology"/>
<feature type="domain" description="Peptidase M4 C-terminal" evidence="13">
    <location>
        <begin position="346"/>
        <end position="490"/>
    </location>
</feature>
<evidence type="ECO:0000256" key="9">
    <source>
        <dbReference type="ARBA" id="ARBA00023145"/>
    </source>
</evidence>
<feature type="domain" description="Peptidase M4" evidence="12">
    <location>
        <begin position="207"/>
        <end position="343"/>
    </location>
</feature>
<evidence type="ECO:0000256" key="7">
    <source>
        <dbReference type="ARBA" id="ARBA00022833"/>
    </source>
</evidence>
<dbReference type="InterPro" id="IPR001570">
    <property type="entry name" value="Peptidase_M4_C_domain"/>
</dbReference>
<feature type="domain" description="FTP" evidence="15">
    <location>
        <begin position="57"/>
        <end position="105"/>
    </location>
</feature>